<dbReference type="Proteomes" id="UP000886069">
    <property type="component" value="Unassembled WGS sequence"/>
</dbReference>
<proteinExistence type="predicted"/>
<evidence type="ECO:0000313" key="1">
    <source>
        <dbReference type="EMBL" id="HER44353.1"/>
    </source>
</evidence>
<dbReference type="AlphaFoldDB" id="A0A7V2AW37"/>
<reference evidence="1" key="1">
    <citation type="journal article" date="2020" name="mSystems">
        <title>Genome- and Community-Level Interaction Insights into Carbon Utilization and Element Cycling Functions of Hydrothermarchaeota in Hydrothermal Sediment.</title>
        <authorList>
            <person name="Zhou Z."/>
            <person name="Liu Y."/>
            <person name="Xu W."/>
            <person name="Pan J."/>
            <person name="Luo Z.H."/>
            <person name="Li M."/>
        </authorList>
    </citation>
    <scope>NUCLEOTIDE SEQUENCE [LARGE SCALE GENOMIC DNA]</scope>
    <source>
        <strain evidence="1">SpSt-1233</strain>
    </source>
</reference>
<accession>A0A7V2AW37</accession>
<gene>
    <name evidence="1" type="ORF">ENO08_07835</name>
</gene>
<sequence>MHRALPMSRRIRSSAASVLAVMAFASGAAFGVPDGGRLRMPLESLDPFASLVWGAYTLCYSSCAEPYGMDELRTYRGLLGTRGGRYAFWAVWDACVHRLYRRDELRARICLDPFRLPLSVGLEPVLGREAVSGFPARLSAGLSAVVVIRRGGIACSMKREIDGWMGRGEALIACSVSLDRLTLAAAGCLDGGAFDMREVRGELSAGGIISIETGYRLDTGEVRWGVVCTGGRVLASASWAHHPVLGRTVFLGAGCVWPR</sequence>
<comment type="caution">
    <text evidence="1">The sequence shown here is derived from an EMBL/GenBank/DDBJ whole genome shotgun (WGS) entry which is preliminary data.</text>
</comment>
<dbReference type="EMBL" id="DSEC01000565">
    <property type="protein sequence ID" value="HER44353.1"/>
    <property type="molecule type" value="Genomic_DNA"/>
</dbReference>
<protein>
    <submittedName>
        <fullName evidence="1">Uncharacterized protein</fullName>
    </submittedName>
</protein>
<organism evidence="1">
    <name type="scientific">Eiseniibacteriota bacterium</name>
    <dbReference type="NCBI Taxonomy" id="2212470"/>
    <lineage>
        <taxon>Bacteria</taxon>
        <taxon>Candidatus Eiseniibacteriota</taxon>
    </lineage>
</organism>
<name>A0A7V2AW37_UNCEI</name>